<dbReference type="SMART" id="SM00102">
    <property type="entry name" value="ADF"/>
    <property type="match status" value="1"/>
</dbReference>
<dbReference type="Pfam" id="PF00241">
    <property type="entry name" value="Cofilin_ADF"/>
    <property type="match status" value="1"/>
</dbReference>
<gene>
    <name evidence="4" type="ORF">PBY51_014940</name>
</gene>
<evidence type="ECO:0000313" key="5">
    <source>
        <dbReference type="Proteomes" id="UP001346869"/>
    </source>
</evidence>
<sequence length="160" mass="18848">MASGVKVSDEVKQIFNEMKVVKNDADEKERIRIVLLWIDGDIKVEKIYREKDLEDLNDVFKFVKGLMRPDQSRYFLYDCHFETKDSGRKEELVFMMWAPDDAPMKSRMQYASSKNAMQRSVQGVKHCFEVHDIEDMDPDSFAERLKHKVLKMEGHPLRGN</sequence>
<dbReference type="InterPro" id="IPR002108">
    <property type="entry name" value="ADF-H"/>
</dbReference>
<reference evidence="4 5" key="1">
    <citation type="journal article" date="2023" name="Genes (Basel)">
        <title>Chromosome-Level Genome Assembly and Circadian Gene Repertoire of the Patagonia Blennie Eleginops maclovinus-The Closest Ancestral Proxy of Antarctic Cryonotothenioids.</title>
        <authorList>
            <person name="Cheng C.C."/>
            <person name="Rivera-Colon A.G."/>
            <person name="Minhas B.F."/>
            <person name="Wilson L."/>
            <person name="Rayamajhi N."/>
            <person name="Vargas-Chacoff L."/>
            <person name="Catchen J.M."/>
        </authorList>
    </citation>
    <scope>NUCLEOTIDE SEQUENCE [LARGE SCALE GENOMIC DNA]</scope>
    <source>
        <strain evidence="4">JMC-PN-2008</strain>
    </source>
</reference>
<reference evidence="4 5" key="2">
    <citation type="journal article" date="2023" name="Mol. Biol. Evol.">
        <title>Genomics of Secondarily Temperate Adaptation in the Only Non-Antarctic Icefish.</title>
        <authorList>
            <person name="Rivera-Colon A.G."/>
            <person name="Rayamajhi N."/>
            <person name="Minhas B.F."/>
            <person name="Madrigal G."/>
            <person name="Bilyk K.T."/>
            <person name="Yoon V."/>
            <person name="Hune M."/>
            <person name="Gregory S."/>
            <person name="Cheng C.H.C."/>
            <person name="Catchen J.M."/>
        </authorList>
    </citation>
    <scope>NUCLEOTIDE SEQUENCE [LARGE SCALE GENOMIC DNA]</scope>
    <source>
        <strain evidence="4">JMC-PN-2008</strain>
    </source>
</reference>
<organism evidence="4 5">
    <name type="scientific">Eleginops maclovinus</name>
    <name type="common">Patagonian blennie</name>
    <name type="synonym">Eleginus maclovinus</name>
    <dbReference type="NCBI Taxonomy" id="56733"/>
    <lineage>
        <taxon>Eukaryota</taxon>
        <taxon>Metazoa</taxon>
        <taxon>Chordata</taxon>
        <taxon>Craniata</taxon>
        <taxon>Vertebrata</taxon>
        <taxon>Euteleostomi</taxon>
        <taxon>Actinopterygii</taxon>
        <taxon>Neopterygii</taxon>
        <taxon>Teleostei</taxon>
        <taxon>Neoteleostei</taxon>
        <taxon>Acanthomorphata</taxon>
        <taxon>Eupercaria</taxon>
        <taxon>Perciformes</taxon>
        <taxon>Notothenioidei</taxon>
        <taxon>Eleginopidae</taxon>
        <taxon>Eleginops</taxon>
    </lineage>
</organism>
<keyword evidence="5" id="KW-1185">Reference proteome</keyword>
<dbReference type="PANTHER" id="PTHR11913">
    <property type="entry name" value="COFILIN-RELATED"/>
    <property type="match status" value="1"/>
</dbReference>
<feature type="domain" description="ADF-H" evidence="3">
    <location>
        <begin position="4"/>
        <end position="146"/>
    </location>
</feature>
<dbReference type="InterPro" id="IPR017904">
    <property type="entry name" value="ADF/Cofilin"/>
</dbReference>
<dbReference type="GO" id="GO:0015629">
    <property type="term" value="C:actin cytoskeleton"/>
    <property type="evidence" value="ECO:0007669"/>
    <property type="project" value="InterPro"/>
</dbReference>
<name>A0AAN7WXD5_ELEMC</name>
<dbReference type="SUPFAM" id="SSF55753">
    <property type="entry name" value="Actin depolymerizing proteins"/>
    <property type="match status" value="1"/>
</dbReference>
<comment type="similarity">
    <text evidence="1">Belongs to the actin-binding proteins ADF family.</text>
</comment>
<accession>A0AAN7WXD5</accession>
<dbReference type="PROSITE" id="PS51263">
    <property type="entry name" value="ADF_H"/>
    <property type="match status" value="1"/>
</dbReference>
<evidence type="ECO:0000256" key="1">
    <source>
        <dbReference type="ARBA" id="ARBA00006844"/>
    </source>
</evidence>
<evidence type="ECO:0000256" key="2">
    <source>
        <dbReference type="ARBA" id="ARBA00023203"/>
    </source>
</evidence>
<dbReference type="Gene3D" id="3.40.20.10">
    <property type="entry name" value="Severin"/>
    <property type="match status" value="1"/>
</dbReference>
<proteinExistence type="inferred from homology"/>
<dbReference type="GO" id="GO:0003779">
    <property type="term" value="F:actin binding"/>
    <property type="evidence" value="ECO:0007669"/>
    <property type="project" value="UniProtKB-KW"/>
</dbReference>
<evidence type="ECO:0000259" key="3">
    <source>
        <dbReference type="PROSITE" id="PS51263"/>
    </source>
</evidence>
<evidence type="ECO:0000313" key="4">
    <source>
        <dbReference type="EMBL" id="KAK5853816.1"/>
    </source>
</evidence>
<dbReference type="GO" id="GO:0030042">
    <property type="term" value="P:actin filament depolymerization"/>
    <property type="evidence" value="ECO:0007669"/>
    <property type="project" value="InterPro"/>
</dbReference>
<protein>
    <recommendedName>
        <fullName evidence="3">ADF-H domain-containing protein</fullName>
    </recommendedName>
</protein>
<dbReference type="InterPro" id="IPR029006">
    <property type="entry name" value="ADF-H/Gelsolin-like_dom_sf"/>
</dbReference>
<comment type="caution">
    <text evidence="4">The sequence shown here is derived from an EMBL/GenBank/DDBJ whole genome shotgun (WGS) entry which is preliminary data.</text>
</comment>
<dbReference type="AlphaFoldDB" id="A0AAN7WXD5"/>
<dbReference type="Proteomes" id="UP001346869">
    <property type="component" value="Unassembled WGS sequence"/>
</dbReference>
<dbReference type="EMBL" id="JAUZQC010000019">
    <property type="protein sequence ID" value="KAK5853816.1"/>
    <property type="molecule type" value="Genomic_DNA"/>
</dbReference>
<dbReference type="CDD" id="cd11286">
    <property type="entry name" value="ADF_cofilin_like"/>
    <property type="match status" value="1"/>
</dbReference>
<keyword evidence="2" id="KW-0009">Actin-binding</keyword>